<reference evidence="1 2" key="1">
    <citation type="submission" date="2019-03" db="EMBL/GenBank/DDBJ databases">
        <title>First draft genome of Liparis tanakae, snailfish: a comprehensive survey of snailfish specific genes.</title>
        <authorList>
            <person name="Kim W."/>
            <person name="Song I."/>
            <person name="Jeong J.-H."/>
            <person name="Kim D."/>
            <person name="Kim S."/>
            <person name="Ryu S."/>
            <person name="Song J.Y."/>
            <person name="Lee S.K."/>
        </authorList>
    </citation>
    <scope>NUCLEOTIDE SEQUENCE [LARGE SCALE GENOMIC DNA]</scope>
    <source>
        <tissue evidence="1">Muscle</tissue>
    </source>
</reference>
<keyword evidence="2" id="KW-1185">Reference proteome</keyword>
<dbReference type="EMBL" id="SRLO01000011">
    <property type="protein sequence ID" value="TNN87337.1"/>
    <property type="molecule type" value="Genomic_DNA"/>
</dbReference>
<comment type="caution">
    <text evidence="1">The sequence shown here is derived from an EMBL/GenBank/DDBJ whole genome shotgun (WGS) entry which is preliminary data.</text>
</comment>
<evidence type="ECO:0000313" key="2">
    <source>
        <dbReference type="Proteomes" id="UP000314294"/>
    </source>
</evidence>
<dbReference type="Proteomes" id="UP000314294">
    <property type="component" value="Unassembled WGS sequence"/>
</dbReference>
<proteinExistence type="predicted"/>
<organism evidence="1 2">
    <name type="scientific">Liparis tanakae</name>
    <name type="common">Tanaka's snailfish</name>
    <dbReference type="NCBI Taxonomy" id="230148"/>
    <lineage>
        <taxon>Eukaryota</taxon>
        <taxon>Metazoa</taxon>
        <taxon>Chordata</taxon>
        <taxon>Craniata</taxon>
        <taxon>Vertebrata</taxon>
        <taxon>Euteleostomi</taxon>
        <taxon>Actinopterygii</taxon>
        <taxon>Neopterygii</taxon>
        <taxon>Teleostei</taxon>
        <taxon>Neoteleostei</taxon>
        <taxon>Acanthomorphata</taxon>
        <taxon>Eupercaria</taxon>
        <taxon>Perciformes</taxon>
        <taxon>Cottioidei</taxon>
        <taxon>Cottales</taxon>
        <taxon>Liparidae</taxon>
        <taxon>Liparis</taxon>
    </lineage>
</organism>
<dbReference type="AlphaFoldDB" id="A0A4Z2JBG3"/>
<sequence length="98" mass="10855">MFLTFSCSSALRRGGALSLASFFSLSSCSLSFSSLRRRTLKRAASSRSRRWASALISLSSCLADFWSSTQSSIRSLLEDNVSSFPTRAWRILSFSPDQ</sequence>
<evidence type="ECO:0000313" key="1">
    <source>
        <dbReference type="EMBL" id="TNN87337.1"/>
    </source>
</evidence>
<name>A0A4Z2JBG3_9TELE</name>
<accession>A0A4Z2JBG3</accession>
<protein>
    <submittedName>
        <fullName evidence="1">Uncharacterized protein</fullName>
    </submittedName>
</protein>
<gene>
    <name evidence="1" type="ORF">EYF80_002538</name>
</gene>